<comment type="caution">
    <text evidence="1">The sequence shown here is derived from an EMBL/GenBank/DDBJ whole genome shotgun (WGS) entry which is preliminary data.</text>
</comment>
<evidence type="ECO:0000313" key="2">
    <source>
        <dbReference type="Proteomes" id="UP000805649"/>
    </source>
</evidence>
<protein>
    <submittedName>
        <fullName evidence="1">WSC-domain-containing protein</fullName>
    </submittedName>
</protein>
<gene>
    <name evidence="1" type="ORF">CTRU02_206959</name>
</gene>
<evidence type="ECO:0000313" key="1">
    <source>
        <dbReference type="EMBL" id="KAL0937228.1"/>
    </source>
</evidence>
<proteinExistence type="predicted"/>
<organism evidence="1 2">
    <name type="scientific">Colletotrichum truncatum</name>
    <name type="common">Anthracnose fungus</name>
    <name type="synonym">Colletotrichum capsici</name>
    <dbReference type="NCBI Taxonomy" id="5467"/>
    <lineage>
        <taxon>Eukaryota</taxon>
        <taxon>Fungi</taxon>
        <taxon>Dikarya</taxon>
        <taxon>Ascomycota</taxon>
        <taxon>Pezizomycotina</taxon>
        <taxon>Sordariomycetes</taxon>
        <taxon>Hypocreomycetidae</taxon>
        <taxon>Glomerellales</taxon>
        <taxon>Glomerellaceae</taxon>
        <taxon>Colletotrichum</taxon>
        <taxon>Colletotrichum truncatum species complex</taxon>
    </lineage>
</organism>
<accession>A0ACC3YZ43</accession>
<keyword evidence="2" id="KW-1185">Reference proteome</keyword>
<sequence length="699" mass="73611">MLKAAVFHLVASALLRGVDCQSVQCATVADGCDGGSRNQAGIESAIARFQDGQIYGGNDRIVMSSAESGGALAMITYLCNDGSVPPSLEGSAIRSSFQKILSCPNQCGGVASPSNANCGFGVLVANNAAGADCFSKAINVEPASSSPKTVSSVGGYTNPVCLFDAPDSRVLRGGSSDDHTGMTVEKCIAQAAADGWRYAGVEFGGECFWGDVQVNPERSNQADCNTPCAGNPSQVCGGGNRILLYENSNFQGVAQAKTSVDNYKNDPTNSDLARTAKNAIDKALENARKFLDQITNSAVKAAQEQLVQDLVAASSTATTAIAAASAAVAAVLADQIAKAVASEQAVENAKNQKPTQTISQVPSTITRAPTSTLTSTTSSSSSSTSSACPICISCADDQYPEIGSDDSDTVPGDDPAPQKRQADDEDNSNRGRTRLVKRANSKKEIEVCSTKYQSGPYQAGGGQMPSYGYAYTVNTQSVCVWKFNQLVWNPTQVGGPPATKGGSYESRGTNPFAARGGSALGQMMLNLPDNNSGGGTELVALDKELNILKAAVFNGATANFNSPNVAPGILAKVTRFAMLYSYLARPEVVAIFKATSQRMRATLRLLDQEINASTMTNPAFSFEEKYSDWEDNFLFGQGSVVEIEMMRIINAAILHLQTAPNLGSQQLRDNYVQQIRTLTATGAAADPSRWFDLDDLLRP</sequence>
<reference evidence="1 2" key="1">
    <citation type="journal article" date="2020" name="Phytopathology">
        <title>Genome Sequence Resources of Colletotrichum truncatum, C. plurivorum, C. musicola, and C. sojae: Four Species Pathogenic to Soybean (Glycine max).</title>
        <authorList>
            <person name="Rogerio F."/>
            <person name="Boufleur T.R."/>
            <person name="Ciampi-Guillardi M."/>
            <person name="Sukno S.A."/>
            <person name="Thon M.R."/>
            <person name="Massola Junior N.S."/>
            <person name="Baroncelli R."/>
        </authorList>
    </citation>
    <scope>NUCLEOTIDE SEQUENCE [LARGE SCALE GENOMIC DNA]</scope>
    <source>
        <strain evidence="1 2">CMES1059</strain>
    </source>
</reference>
<name>A0ACC3YZ43_COLTU</name>
<dbReference type="EMBL" id="VUJX02000004">
    <property type="protein sequence ID" value="KAL0937228.1"/>
    <property type="molecule type" value="Genomic_DNA"/>
</dbReference>
<dbReference type="Proteomes" id="UP000805649">
    <property type="component" value="Unassembled WGS sequence"/>
</dbReference>